<reference evidence="26" key="1">
    <citation type="journal article" date="2020" name="Stud. Mycol.">
        <title>101 Dothideomycetes genomes: a test case for predicting lifestyles and emergence of pathogens.</title>
        <authorList>
            <person name="Haridas S."/>
            <person name="Albert R."/>
            <person name="Binder M."/>
            <person name="Bloem J."/>
            <person name="Labutti K."/>
            <person name="Salamov A."/>
            <person name="Andreopoulos B."/>
            <person name="Baker S."/>
            <person name="Barry K."/>
            <person name="Bills G."/>
            <person name="Bluhm B."/>
            <person name="Cannon C."/>
            <person name="Castanera R."/>
            <person name="Culley D."/>
            <person name="Daum C."/>
            <person name="Ezra D."/>
            <person name="Gonzalez J."/>
            <person name="Henrissat B."/>
            <person name="Kuo A."/>
            <person name="Liang C."/>
            <person name="Lipzen A."/>
            <person name="Lutzoni F."/>
            <person name="Magnuson J."/>
            <person name="Mondo S."/>
            <person name="Nolan M."/>
            <person name="Ohm R."/>
            <person name="Pangilinan J."/>
            <person name="Park H.-J."/>
            <person name="Ramirez L."/>
            <person name="Alfaro M."/>
            <person name="Sun H."/>
            <person name="Tritt A."/>
            <person name="Yoshinaga Y."/>
            <person name="Zwiers L.-H."/>
            <person name="Turgeon B."/>
            <person name="Goodwin S."/>
            <person name="Spatafora J."/>
            <person name="Crous P."/>
            <person name="Grigoriev I."/>
        </authorList>
    </citation>
    <scope>NUCLEOTIDE SEQUENCE</scope>
    <source>
        <strain evidence="26">CBS 121167</strain>
    </source>
</reference>
<dbReference type="GO" id="GO:0005634">
    <property type="term" value="C:nucleus"/>
    <property type="evidence" value="ECO:0007669"/>
    <property type="project" value="UniProtKB-SubCell"/>
</dbReference>
<dbReference type="InterPro" id="IPR018936">
    <property type="entry name" value="PI3/4_kinase_CS"/>
</dbReference>
<evidence type="ECO:0000256" key="5">
    <source>
        <dbReference type="ARBA" id="ARBA00012513"/>
    </source>
</evidence>
<dbReference type="OrthoDB" id="381190at2759"/>
<dbReference type="SUPFAM" id="SSF48371">
    <property type="entry name" value="ARM repeat"/>
    <property type="match status" value="1"/>
</dbReference>
<organism evidence="26 27">
    <name type="scientific">Aplosporella prunicola CBS 121167</name>
    <dbReference type="NCBI Taxonomy" id="1176127"/>
    <lineage>
        <taxon>Eukaryota</taxon>
        <taxon>Fungi</taxon>
        <taxon>Dikarya</taxon>
        <taxon>Ascomycota</taxon>
        <taxon>Pezizomycotina</taxon>
        <taxon>Dothideomycetes</taxon>
        <taxon>Dothideomycetes incertae sedis</taxon>
        <taxon>Botryosphaeriales</taxon>
        <taxon>Aplosporellaceae</taxon>
        <taxon>Aplosporella</taxon>
    </lineage>
</organism>
<evidence type="ECO:0000256" key="7">
    <source>
        <dbReference type="ARBA" id="ARBA00022454"/>
    </source>
</evidence>
<protein>
    <recommendedName>
        <fullName evidence="6 20">Serine/threonine-protein kinase Tel1</fullName>
        <ecNumber evidence="5 20">2.7.11.1</ecNumber>
    </recommendedName>
</protein>
<dbReference type="GO" id="GO:0005524">
    <property type="term" value="F:ATP binding"/>
    <property type="evidence" value="ECO:0007669"/>
    <property type="project" value="UniProtKB-KW"/>
</dbReference>
<dbReference type="EC" id="2.7.11.1" evidence="5 20"/>
<dbReference type="FunFam" id="3.30.1010.10:FF:000019">
    <property type="entry name" value="Serine/threonine-protein kinase Tel1"/>
    <property type="match status" value="1"/>
</dbReference>
<evidence type="ECO:0000256" key="12">
    <source>
        <dbReference type="ARBA" id="ARBA00022777"/>
    </source>
</evidence>
<dbReference type="InterPro" id="IPR011009">
    <property type="entry name" value="Kinase-like_dom_sf"/>
</dbReference>
<comment type="similarity">
    <text evidence="3 20">Belongs to the PI3/PI4-kinase family. ATM subfamily.</text>
</comment>
<keyword evidence="8 20" id="KW-0723">Serine/threonine-protein kinase</keyword>
<dbReference type="Gene3D" id="1.10.1070.11">
    <property type="entry name" value="Phosphatidylinositol 3-/4-kinase, catalytic domain"/>
    <property type="match status" value="1"/>
</dbReference>
<dbReference type="InterPro" id="IPR014009">
    <property type="entry name" value="PIK_FAT"/>
</dbReference>
<evidence type="ECO:0000256" key="3">
    <source>
        <dbReference type="ARBA" id="ARBA00010769"/>
    </source>
</evidence>
<dbReference type="Pfam" id="PF11640">
    <property type="entry name" value="TAN"/>
    <property type="match status" value="1"/>
</dbReference>
<evidence type="ECO:0000256" key="16">
    <source>
        <dbReference type="ARBA" id="ARBA00023242"/>
    </source>
</evidence>
<evidence type="ECO:0000256" key="14">
    <source>
        <dbReference type="ARBA" id="ARBA00022853"/>
    </source>
</evidence>
<evidence type="ECO:0000313" key="27">
    <source>
        <dbReference type="Proteomes" id="UP000799438"/>
    </source>
</evidence>
<comment type="subcellular location">
    <subcellularLocation>
        <location evidence="2 20">Chromosome</location>
        <location evidence="2 20">Telomere</location>
    </subcellularLocation>
    <subcellularLocation>
        <location evidence="1 20">Nucleus</location>
    </subcellularLocation>
</comment>
<feature type="compositionally biased region" description="Low complexity" evidence="22">
    <location>
        <begin position="187"/>
        <end position="197"/>
    </location>
</feature>
<evidence type="ECO:0000256" key="18">
    <source>
        <dbReference type="ARBA" id="ARBA00047899"/>
    </source>
</evidence>
<evidence type="ECO:0000256" key="9">
    <source>
        <dbReference type="ARBA" id="ARBA00022679"/>
    </source>
</evidence>
<keyword evidence="12 20" id="KW-0418">Kinase</keyword>
<dbReference type="Pfam" id="PF00454">
    <property type="entry name" value="PI3_PI4_kinase"/>
    <property type="match status" value="1"/>
</dbReference>
<keyword evidence="7 20" id="KW-0158">Chromosome</keyword>
<keyword evidence="11 20" id="KW-0227">DNA damage</keyword>
<dbReference type="InterPro" id="IPR038980">
    <property type="entry name" value="ATM_plant"/>
</dbReference>
<comment type="function">
    <text evidence="17 20">Serine/threonine protein kinase which activates checkpoint signaling upon genotoxic stresses such as ionizing radiation (IR), ultraviolet light (UV), or DNA replication stalling, thereby acting as a DNA damage sensor. Recognizes the substrate consensus sequence [ST]-Q. Phosphorylates histone H2A to form H2AS128ph (gamma-H2A) at sites of DNA damage, involved in the regulation of DNA damage response mechanism. Required for the control of telomere length and genome stability.</text>
</comment>
<feature type="coiled-coil region" evidence="21">
    <location>
        <begin position="2322"/>
        <end position="2356"/>
    </location>
</feature>
<keyword evidence="15 20" id="KW-0779">Telomere</keyword>
<dbReference type="Pfam" id="PF02260">
    <property type="entry name" value="FATC"/>
    <property type="match status" value="1"/>
</dbReference>
<dbReference type="GO" id="GO:0006281">
    <property type="term" value="P:DNA repair"/>
    <property type="evidence" value="ECO:0007669"/>
    <property type="project" value="InterPro"/>
</dbReference>
<feature type="region of interest" description="Disordered" evidence="22">
    <location>
        <begin position="187"/>
        <end position="228"/>
    </location>
</feature>
<evidence type="ECO:0000256" key="11">
    <source>
        <dbReference type="ARBA" id="ARBA00022763"/>
    </source>
</evidence>
<keyword evidence="9 20" id="KW-0808">Transferase</keyword>
<dbReference type="EMBL" id="ML995495">
    <property type="protein sequence ID" value="KAF2138836.1"/>
    <property type="molecule type" value="Genomic_DNA"/>
</dbReference>
<comment type="subunit">
    <text evidence="4">Associates with DNA double-strand breaks.</text>
</comment>
<dbReference type="GeneID" id="54301856"/>
<feature type="domain" description="FAT" evidence="24">
    <location>
        <begin position="1890"/>
        <end position="2491"/>
    </location>
</feature>
<dbReference type="RefSeq" id="XP_033394549.1">
    <property type="nucleotide sequence ID" value="XM_033544360.1"/>
</dbReference>
<dbReference type="CDD" id="cd05171">
    <property type="entry name" value="PIKKc_ATM"/>
    <property type="match status" value="1"/>
</dbReference>
<dbReference type="InterPro" id="IPR036940">
    <property type="entry name" value="PI3/4_kinase_cat_sf"/>
</dbReference>
<evidence type="ECO:0000259" key="25">
    <source>
        <dbReference type="PROSITE" id="PS51190"/>
    </source>
</evidence>
<keyword evidence="21" id="KW-0175">Coiled coil</keyword>
<feature type="compositionally biased region" description="Polar residues" evidence="22">
    <location>
        <begin position="206"/>
        <end position="218"/>
    </location>
</feature>
<evidence type="ECO:0000256" key="21">
    <source>
        <dbReference type="SAM" id="Coils"/>
    </source>
</evidence>
<dbReference type="PROSITE" id="PS00916">
    <property type="entry name" value="PI3_4_KINASE_2"/>
    <property type="match status" value="1"/>
</dbReference>
<evidence type="ECO:0000256" key="17">
    <source>
        <dbReference type="ARBA" id="ARBA00025079"/>
    </source>
</evidence>
<dbReference type="PROSITE" id="PS50290">
    <property type="entry name" value="PI3_4_KINASE_3"/>
    <property type="match status" value="1"/>
</dbReference>
<evidence type="ECO:0000313" key="26">
    <source>
        <dbReference type="EMBL" id="KAF2138836.1"/>
    </source>
</evidence>
<feature type="domain" description="FATC" evidence="25">
    <location>
        <begin position="2923"/>
        <end position="2955"/>
    </location>
</feature>
<evidence type="ECO:0000256" key="2">
    <source>
        <dbReference type="ARBA" id="ARBA00004574"/>
    </source>
</evidence>
<dbReference type="SMART" id="SM01343">
    <property type="entry name" value="FATC"/>
    <property type="match status" value="1"/>
</dbReference>
<keyword evidence="10 20" id="KW-0547">Nucleotide-binding</keyword>
<dbReference type="InterPro" id="IPR044107">
    <property type="entry name" value="PIKKc_ATM"/>
</dbReference>
<evidence type="ECO:0000256" key="20">
    <source>
        <dbReference type="RuleBase" id="RU365027"/>
    </source>
</evidence>
<dbReference type="GO" id="GO:0000781">
    <property type="term" value="C:chromosome, telomeric region"/>
    <property type="evidence" value="ECO:0007669"/>
    <property type="project" value="UniProtKB-SubCell"/>
</dbReference>
<evidence type="ECO:0000256" key="10">
    <source>
        <dbReference type="ARBA" id="ARBA00022741"/>
    </source>
</evidence>
<comment type="catalytic activity">
    <reaction evidence="18 20">
        <text>L-threonyl-[protein] + ATP = O-phospho-L-threonyl-[protein] + ADP + H(+)</text>
        <dbReference type="Rhea" id="RHEA:46608"/>
        <dbReference type="Rhea" id="RHEA-COMP:11060"/>
        <dbReference type="Rhea" id="RHEA-COMP:11605"/>
        <dbReference type="ChEBI" id="CHEBI:15378"/>
        <dbReference type="ChEBI" id="CHEBI:30013"/>
        <dbReference type="ChEBI" id="CHEBI:30616"/>
        <dbReference type="ChEBI" id="CHEBI:61977"/>
        <dbReference type="ChEBI" id="CHEBI:456216"/>
        <dbReference type="EC" id="2.7.11.1"/>
    </reaction>
</comment>
<dbReference type="PROSITE" id="PS51189">
    <property type="entry name" value="FAT"/>
    <property type="match status" value="1"/>
</dbReference>
<dbReference type="PANTHER" id="PTHR37079:SF4">
    <property type="entry name" value="SERINE_THREONINE-PROTEIN KINASE ATM"/>
    <property type="match status" value="1"/>
</dbReference>
<dbReference type="PROSITE" id="PS51190">
    <property type="entry name" value="FATC"/>
    <property type="match status" value="1"/>
</dbReference>
<evidence type="ECO:0000256" key="4">
    <source>
        <dbReference type="ARBA" id="ARBA00011370"/>
    </source>
</evidence>
<dbReference type="Gene3D" id="3.30.1010.10">
    <property type="entry name" value="Phosphatidylinositol 3-kinase Catalytic Subunit, Chain A, domain 4"/>
    <property type="match status" value="1"/>
</dbReference>
<dbReference type="GO" id="GO:0006325">
    <property type="term" value="P:chromatin organization"/>
    <property type="evidence" value="ECO:0007669"/>
    <property type="project" value="UniProtKB-KW"/>
</dbReference>
<dbReference type="SUPFAM" id="SSF56112">
    <property type="entry name" value="Protein kinase-like (PK-like)"/>
    <property type="match status" value="1"/>
</dbReference>
<dbReference type="InterPro" id="IPR016024">
    <property type="entry name" value="ARM-type_fold"/>
</dbReference>
<evidence type="ECO:0000256" key="1">
    <source>
        <dbReference type="ARBA" id="ARBA00004123"/>
    </source>
</evidence>
<dbReference type="SMART" id="SM00146">
    <property type="entry name" value="PI3Kc"/>
    <property type="match status" value="1"/>
</dbReference>
<sequence length="2955" mass="334349">MSSQKISKLLDKIEKAENVKQRDEFLDDFKQLLSYRRNNPELNNVEGNTHSDLLDSLFDCHDKVFDRYKKAPTRHTPKPGSKRGTTVKDKKLDSLTRLAAAINLTLESCIRQIEIKTVKVVIIFILDVLENLEDHSEQLRVDFHKCLRLVLSYPPHVEHLPKNIWNTILEYCLDGISSFQHRSVSGSSFHHTGTTSGARGTPDPSAESTPRSSFMRDSSNIDRHSSGSSGSIAMNELVYCVRYLTSATNAPLFDKAYQRILFVLIEWLQAPRGIIGAYVEAFTAINHIISRISLDFGAVAQQAIKSLIPIIRNSWSSRLSLLKEELLITLIHSKAHIASMLHMVADDADELRFDLESLLDTMQAEYGKRPDREQLQVDDLRLRFRVDCPFEQSPFHMALCRLRPGNTKSEHPWILVHLISYFSVLLDSTRAPAVADNSFLQDGEETPSKKQRTMQYLQDYLRQLMNPHSTSKVCASQIVTFMVHQTPLDVESLEFALDKLTTQVSDGNAAVSNWAMLAIASCAIQMSSASSKLRSQWATVWQLVSRNINAISTCRVAAHAMDVLLRLNLVDYSLTVETMDAMISSVELHGPAVLSETTSSLWITILDMKNSESPHTSNVTADRMFRWLTSKWTPSNFHEKSYTLQNSHHCDAWDVVRVLFTCADRETPLFQGNPFSSFGPLAIAWMQAHKWPGLTNYLLLLEEDGGYLAEPQTSTEVVSNLQQQRSARADKLILDYCSSELEKTIQRFTEWGAERSNSFTTEMLRSITTLCIVASHLSTGTFAIPGARKNDIQQNNSALIKMLAGFVAKPDTDLLSVDAVLEVVASCLPAISTLESFDAELFDNIAITPLILHLAQALHDRRSNKDAHRPTGPYDPMEIDDGFESQRSNSVLKHNTDELPRASIAAEVNILSLRGMTSATILLLSSAFESLPVNGVITNIPHTFLEHMRSLPAAEFLACRKLLVDVLSSPLCLTIEDADDVLVYVANEFLQAYEYERNEVAIGLCVEIMTSTASLWLPKNSRLHDVGLDIYEWLLRLFGKTGTTSSEILIRVVDLFQELLRIQPEYAQDSGIPSVRTELVDVLDKGDIPIKYHIIDRLPKIFEMFVLSEHEAFFGIIFENLPKDDTWKEGMALRLYAFATLGSAWHTLLRLCVYHTFEQVGLVKATERHATRCMLSISRALQLEDPQTLFRLYVPQFLYTWLCKEQIKNIPYRTFGYESLAELLEDVQDEVYGQLAMRGDSNRISDLLAYLQVTEEILLTKTFAKATAYTIAEDTRTQSKGDKPTKSNEARLRELMQEKYLELVRKQFPCILGLLIYSMEAPERVEKPLSKEKDSKFTSVGHALKDIQSISSSKATLPADQQPSFNAVHIFDEIRRLTRRVGYEHPNGFWGPDCFTYVLRLLLSKIHSALGSLHACSVIRKIRFLISLAGPVAFDGYPLQMTLSALRPFLTDSQCADDTLGIVQYLFDHGKPYLIHQLPYVAGISLSILISLRVFLSSSQDSTTQESQHFATLDKAKSFHSWFAAYLLSYTDTLLQMAPNRSSKASLGLFQTMIHAACEVRTEGNAIRGSPESKLLYALLEDDRNGRRLLDGPSQNLAYSLLCHQFHAPPSFREDILGSSDDATKFSTQVWKSSRRTDNSEEYLLWTARALGRGYSASGNISGSLRRAAQGKNISDRFEEASFRTSRMLILEHLANLLRGGSLHEGGIAEEALRTFLSKRDGSRDGPDEFSEAEQVLPEPLIYGLALQDPFDIPFTQPPLFKSIQDNAFPSRHKEFRHWISDLCIALAQSAADDRVACVLPKFLLGIKSSGEVLFPYLLHIALERDFEGQQSVKSTMSEAFRKWFSGCDDDKILYVKVLLQSLLYLRTQPMPKESTIADRTQWLDIDWLEASNAAVKCGMYRAALLLAEIHGKQPARASRRSSVMPQEQSIPLQLQLSIYKNLDEPDYFYGAEQEPSLTSVLNRLDYEAEGFKGLLFRGARMDSQMRRLNNVLPSDSRGIIKDLTMLNLNSLTQALLSNDNFRDTGNSINNTLEVARKLEQWDIRAPSTKTSEAASIYKAFQGLHNAVDLQTVRKHLDLSFLETMKVCSGLKTSTQTLQASFRTLAILNDIDEIMSSKNAEQLYETWDRFRDRGAWMNDGRFEDVRSILSSRETLFSLLSRSPQLQEIIHTGPKDLRSLEVKQLVDVCSTCRKHGALQESLATATYLADMIEPCREVGLNIAVVAEFETASVLWDQGETTTSIRMLQRLEEDVKPGEAGVERSVLLATLGHHVGEARLEKPDEIMKHYMEPAIRELKSQQTGRQAGQVFHQFAAFCDKQLQSQETIDDMNRMKQLAERKEAEAQEYDKMAKSARNTAARDHYKQNARRSRKWYDMDMKESQRIADSRVAFLRQSLENYLLCLQACNDYDNDVFRMFALWFEFADLGLANTAVSKHIEHIASGKFVPLMNQLSSRLQAEKSNFQQILTRLVYRICIDHPYHGMHHIFSGHLGTPKDDGAKSRNTAAKELAKQLKADKKASLYWDRIKNSNMCYHDLANASDSDFRAGRSLPMENYAASKKLTMQIPGHRVPPITLQIDVRHDMNYKTVPRIASFLPRMGIANGLSTPKIVTAVGTDGRQYKQLYKSGNDDLRQDAIMEQVFEHVSQLLQNHTVTRLRNLRIRTYRVIPLSNRSGVIEFVQNTMAVMSYLDNAHQTYNPRDWKQAACREKIASAAAHSTEERLKSYQNVCRHFSPVLRYFFLERFQDPDEWFEKRLAYTRSTAAISILGHVLGLGDRHCHNILLDEKSGESIHIDLGVAFEAGRVLPVPEVVPFRLTRDIVDAMGYTGVEGVFRRCCEFTMETLRNEKDSIMTILNVLRYDPLYSWSLSPLKAKKMQEEQGQNKKFEQDGEKELEELQSMGAKKKEDEVGEAARALSVVERKLSKALSSSAAVSELIQQATDERNLAVLYCGWSAWC</sequence>
<dbReference type="PANTHER" id="PTHR37079">
    <property type="entry name" value="SERINE/THREONINE-PROTEIN KINASE ATM"/>
    <property type="match status" value="1"/>
</dbReference>
<dbReference type="InterPro" id="IPR021668">
    <property type="entry name" value="TAN"/>
</dbReference>
<comment type="catalytic activity">
    <reaction evidence="19">
        <text>L-seryl-[protein] + ATP = O-phospho-L-seryl-[protein] + ADP + H(+)</text>
        <dbReference type="Rhea" id="RHEA:17989"/>
        <dbReference type="Rhea" id="RHEA-COMP:9863"/>
        <dbReference type="Rhea" id="RHEA-COMP:11604"/>
        <dbReference type="ChEBI" id="CHEBI:15378"/>
        <dbReference type="ChEBI" id="CHEBI:29999"/>
        <dbReference type="ChEBI" id="CHEBI:30616"/>
        <dbReference type="ChEBI" id="CHEBI:83421"/>
        <dbReference type="ChEBI" id="CHEBI:456216"/>
        <dbReference type="EC" id="2.7.11.1"/>
    </reaction>
</comment>
<keyword evidence="27" id="KW-1185">Reference proteome</keyword>
<proteinExistence type="inferred from homology"/>
<feature type="domain" description="PI3K/PI4K catalytic" evidence="23">
    <location>
        <begin position="2593"/>
        <end position="2904"/>
    </location>
</feature>
<evidence type="ECO:0000256" key="22">
    <source>
        <dbReference type="SAM" id="MobiDB-lite"/>
    </source>
</evidence>
<evidence type="ECO:0000256" key="19">
    <source>
        <dbReference type="ARBA" id="ARBA00048679"/>
    </source>
</evidence>
<gene>
    <name evidence="26" type="ORF">K452DRAFT_320941</name>
</gene>
<evidence type="ECO:0000259" key="23">
    <source>
        <dbReference type="PROSITE" id="PS50290"/>
    </source>
</evidence>
<evidence type="ECO:0000256" key="13">
    <source>
        <dbReference type="ARBA" id="ARBA00022840"/>
    </source>
</evidence>
<dbReference type="Proteomes" id="UP000799438">
    <property type="component" value="Unassembled WGS sequence"/>
</dbReference>
<name>A0A6A6B4Q8_9PEZI</name>
<dbReference type="GO" id="GO:0035556">
    <property type="term" value="P:intracellular signal transduction"/>
    <property type="evidence" value="ECO:0007669"/>
    <property type="project" value="UniProtKB-ARBA"/>
</dbReference>
<evidence type="ECO:0000256" key="8">
    <source>
        <dbReference type="ARBA" id="ARBA00022527"/>
    </source>
</evidence>
<keyword evidence="16 20" id="KW-0539">Nucleus</keyword>
<dbReference type="GO" id="GO:0004674">
    <property type="term" value="F:protein serine/threonine kinase activity"/>
    <property type="evidence" value="ECO:0007669"/>
    <property type="project" value="UniProtKB-KW"/>
</dbReference>
<evidence type="ECO:0000256" key="6">
    <source>
        <dbReference type="ARBA" id="ARBA00014619"/>
    </source>
</evidence>
<keyword evidence="13 20" id="KW-0067">ATP-binding</keyword>
<dbReference type="SMART" id="SM01342">
    <property type="entry name" value="TAN"/>
    <property type="match status" value="1"/>
</dbReference>
<dbReference type="InterPro" id="IPR000403">
    <property type="entry name" value="PI3/4_kinase_cat_dom"/>
</dbReference>
<evidence type="ECO:0000259" key="24">
    <source>
        <dbReference type="PROSITE" id="PS51189"/>
    </source>
</evidence>
<keyword evidence="14 20" id="KW-0156">Chromatin regulator</keyword>
<evidence type="ECO:0000256" key="15">
    <source>
        <dbReference type="ARBA" id="ARBA00022895"/>
    </source>
</evidence>
<accession>A0A6A6B4Q8</accession>
<dbReference type="InterPro" id="IPR003152">
    <property type="entry name" value="FATC_dom"/>
</dbReference>